<dbReference type="Ensembl" id="ENSMPUT00000014294.1">
    <property type="protein sequence ID" value="ENSMPUP00000014070.1"/>
    <property type="gene ID" value="ENSMPUG00000014178.1"/>
</dbReference>
<evidence type="ECO:0000256" key="1">
    <source>
        <dbReference type="SAM" id="MobiDB-lite"/>
    </source>
</evidence>
<dbReference type="HOGENOM" id="CLU_1320515_0_0_1"/>
<dbReference type="EMBL" id="AEYP01087997">
    <property type="status" value="NOT_ANNOTATED_CDS"/>
    <property type="molecule type" value="Genomic_DNA"/>
</dbReference>
<feature type="compositionally biased region" description="Basic residues" evidence="1">
    <location>
        <begin position="24"/>
        <end position="45"/>
    </location>
</feature>
<organism evidence="2">
    <name type="scientific">Mustela putorius furo</name>
    <name type="common">European domestic ferret</name>
    <name type="synonym">Mustela furo</name>
    <dbReference type="NCBI Taxonomy" id="9669"/>
    <lineage>
        <taxon>Eukaryota</taxon>
        <taxon>Metazoa</taxon>
        <taxon>Chordata</taxon>
        <taxon>Craniata</taxon>
        <taxon>Vertebrata</taxon>
        <taxon>Euteleostomi</taxon>
        <taxon>Mammalia</taxon>
        <taxon>Eutheria</taxon>
        <taxon>Laurasiatheria</taxon>
        <taxon>Carnivora</taxon>
        <taxon>Caniformia</taxon>
        <taxon>Musteloidea</taxon>
        <taxon>Mustelidae</taxon>
        <taxon>Mustelinae</taxon>
        <taxon>Mustela</taxon>
    </lineage>
</organism>
<feature type="region of interest" description="Disordered" evidence="1">
    <location>
        <begin position="22"/>
        <end position="143"/>
    </location>
</feature>
<protein>
    <submittedName>
        <fullName evidence="2">Uncharacterized protein</fullName>
    </submittedName>
</protein>
<evidence type="ECO:0000313" key="2">
    <source>
        <dbReference type="Ensembl" id="ENSMPUP00000014070.1"/>
    </source>
</evidence>
<dbReference type="AlphaFoldDB" id="M3YRW0"/>
<reference evidence="2" key="1">
    <citation type="submission" date="2024-06" db="UniProtKB">
        <authorList>
            <consortium name="Ensembl"/>
        </authorList>
    </citation>
    <scope>IDENTIFICATION</scope>
</reference>
<accession>M3YRW0</accession>
<sequence length="208" mass="22670">MTDVKRSSCFLPALASVPITIRVPTRRGRRSPAQRHSFSHRRSGTKLRPPGWAPPGPAPRDDWPAPRPRALRLVQGAATPLSDSPPPGATSRTRSAGRPAKPQPPLIGPGDCRVRGRGSPSAALSLERTTQKKGRRRGRETSAPKWVKQDYILSRTFNTQYIHQTHPGDTNGPTDRCSVNLAVSDGSCPLPMFHPSAEPCILKLLFSL</sequence>
<proteinExistence type="predicted"/>
<name>M3YRW0_MUSPF</name>
<dbReference type="InParanoid" id="M3YRW0"/>